<organism evidence="2 3">
    <name type="scientific">Dorcoceras hygrometricum</name>
    <dbReference type="NCBI Taxonomy" id="472368"/>
    <lineage>
        <taxon>Eukaryota</taxon>
        <taxon>Viridiplantae</taxon>
        <taxon>Streptophyta</taxon>
        <taxon>Embryophyta</taxon>
        <taxon>Tracheophyta</taxon>
        <taxon>Spermatophyta</taxon>
        <taxon>Magnoliopsida</taxon>
        <taxon>eudicotyledons</taxon>
        <taxon>Gunneridae</taxon>
        <taxon>Pentapetalae</taxon>
        <taxon>asterids</taxon>
        <taxon>lamiids</taxon>
        <taxon>Lamiales</taxon>
        <taxon>Gesneriaceae</taxon>
        <taxon>Didymocarpoideae</taxon>
        <taxon>Trichosporeae</taxon>
        <taxon>Loxocarpinae</taxon>
        <taxon>Dorcoceras</taxon>
    </lineage>
</organism>
<feature type="compositionally biased region" description="Polar residues" evidence="1">
    <location>
        <begin position="19"/>
        <end position="29"/>
    </location>
</feature>
<sequence>MPEGHEDDYQRKRQMQPVRGQSSQQSAKRSFQGPSKGPYPQGQQPQRTQGQQRPQGEQRPQQQGATAP</sequence>
<evidence type="ECO:0000313" key="2">
    <source>
        <dbReference type="EMBL" id="KZV18823.1"/>
    </source>
</evidence>
<reference evidence="2 3" key="1">
    <citation type="journal article" date="2015" name="Proc. Natl. Acad. Sci. U.S.A.">
        <title>The resurrection genome of Boea hygrometrica: A blueprint for survival of dehydration.</title>
        <authorList>
            <person name="Xiao L."/>
            <person name="Yang G."/>
            <person name="Zhang L."/>
            <person name="Yang X."/>
            <person name="Zhao S."/>
            <person name="Ji Z."/>
            <person name="Zhou Q."/>
            <person name="Hu M."/>
            <person name="Wang Y."/>
            <person name="Chen M."/>
            <person name="Xu Y."/>
            <person name="Jin H."/>
            <person name="Xiao X."/>
            <person name="Hu G."/>
            <person name="Bao F."/>
            <person name="Hu Y."/>
            <person name="Wan P."/>
            <person name="Li L."/>
            <person name="Deng X."/>
            <person name="Kuang T."/>
            <person name="Xiang C."/>
            <person name="Zhu J.K."/>
            <person name="Oliver M.J."/>
            <person name="He Y."/>
        </authorList>
    </citation>
    <scope>NUCLEOTIDE SEQUENCE [LARGE SCALE GENOMIC DNA]</scope>
    <source>
        <strain evidence="3">cv. XS01</strain>
    </source>
</reference>
<evidence type="ECO:0000256" key="1">
    <source>
        <dbReference type="SAM" id="MobiDB-lite"/>
    </source>
</evidence>
<gene>
    <name evidence="2" type="ORF">F511_35590</name>
</gene>
<protein>
    <submittedName>
        <fullName evidence="2">Uncharacterized protein</fullName>
    </submittedName>
</protein>
<proteinExistence type="predicted"/>
<dbReference type="EMBL" id="KV017193">
    <property type="protein sequence ID" value="KZV18823.1"/>
    <property type="molecule type" value="Genomic_DNA"/>
</dbReference>
<dbReference type="AlphaFoldDB" id="A0A2Z7AAX8"/>
<feature type="compositionally biased region" description="Low complexity" evidence="1">
    <location>
        <begin position="32"/>
        <end position="68"/>
    </location>
</feature>
<feature type="region of interest" description="Disordered" evidence="1">
    <location>
        <begin position="1"/>
        <end position="68"/>
    </location>
</feature>
<name>A0A2Z7AAX8_9LAMI</name>
<accession>A0A2Z7AAX8</accession>
<keyword evidence="3" id="KW-1185">Reference proteome</keyword>
<evidence type="ECO:0000313" key="3">
    <source>
        <dbReference type="Proteomes" id="UP000250235"/>
    </source>
</evidence>
<dbReference type="Proteomes" id="UP000250235">
    <property type="component" value="Unassembled WGS sequence"/>
</dbReference>